<feature type="transmembrane region" description="Helical" evidence="2">
    <location>
        <begin position="12"/>
        <end position="31"/>
    </location>
</feature>
<dbReference type="InterPro" id="IPR003869">
    <property type="entry name" value="Polysac_CapD-like"/>
</dbReference>
<evidence type="ECO:0000313" key="5">
    <source>
        <dbReference type="Proteomes" id="UP001597337"/>
    </source>
</evidence>
<sequence length="630" mass="70517">MNPLVDRLRSRTAAFTHDFISIPVAWLLAYWLRFNLDQIPPQFITSAWHSLPWVLLIQGSMCWIFGLYRGVWRFASLPDLVRITKAVSAGTLLIVVALFLVDRSTHIPRSVPVIYFGLQLMMLAGPRLIYRWMKDHRLNLSSGQRVLIIGAGRDGDMLARDMMRDPYRAYFPVGFVDDKLRRQGSEVQGLPVLGSTSKIPEIVREKGIDLLMLALPNATACEMRRLVEICEQTGLPFRILPQLRALMNGQLDMSQLRPVSIEDLLGRDPVRLDWPEIRAGLAGKRILITGAGGSIGSELVRQIARSDPARLILVDHGEFNLYRIEMELLETQPGLEFSRHLLDVTDERAIRNLFESERPVIVFHAAAYKHVPLLENQLRAAIRNNVMGTQIVAEAAAVHGCERFVLISTDKAVNPANVMGASKRIAESICQALDGGSECRFITVRFGNVLGSAGSVVPLFRRQIEQGGPVTVTHPDIERFFMTIPEACQLIMQSAVIGDGGEIFVLDMGEPIKIRYLAEQMIRLSGREPDQDIPIQYVGLRPGEKLYEELFYASEELVPTRHPKIRAARHIDGPSGTELTEGLDALRTSADLFDHEAMLLALNRLLPCWSKEPDPERPPLHSAGLTTEDA</sequence>
<evidence type="ECO:0000259" key="3">
    <source>
        <dbReference type="Pfam" id="PF02719"/>
    </source>
</evidence>
<protein>
    <submittedName>
        <fullName evidence="4">Polysaccharide biosynthesis protein</fullName>
    </submittedName>
</protein>
<feature type="transmembrane region" description="Helical" evidence="2">
    <location>
        <begin position="83"/>
        <end position="101"/>
    </location>
</feature>
<gene>
    <name evidence="4" type="ORF">ACFSJC_13235</name>
</gene>
<comment type="similarity">
    <text evidence="1">Belongs to the polysaccharide synthase family.</text>
</comment>
<proteinExistence type="inferred from homology"/>
<dbReference type="Proteomes" id="UP001597337">
    <property type="component" value="Unassembled WGS sequence"/>
</dbReference>
<feature type="transmembrane region" description="Helical" evidence="2">
    <location>
        <begin position="51"/>
        <end position="71"/>
    </location>
</feature>
<accession>A0ABW4YAK7</accession>
<keyword evidence="2" id="KW-1133">Transmembrane helix</keyword>
<dbReference type="EMBL" id="JBHUHX010000036">
    <property type="protein sequence ID" value="MFD2112805.1"/>
    <property type="molecule type" value="Genomic_DNA"/>
</dbReference>
<dbReference type="SUPFAM" id="SSF51735">
    <property type="entry name" value="NAD(P)-binding Rossmann-fold domains"/>
    <property type="match status" value="2"/>
</dbReference>
<name>A0ABW4YAK7_9GAMM</name>
<keyword evidence="2" id="KW-0472">Membrane</keyword>
<organism evidence="4 5">
    <name type="scientific">Thiorhodococcus fuscus</name>
    <dbReference type="NCBI Taxonomy" id="527200"/>
    <lineage>
        <taxon>Bacteria</taxon>
        <taxon>Pseudomonadati</taxon>
        <taxon>Pseudomonadota</taxon>
        <taxon>Gammaproteobacteria</taxon>
        <taxon>Chromatiales</taxon>
        <taxon>Chromatiaceae</taxon>
        <taxon>Thiorhodococcus</taxon>
    </lineage>
</organism>
<comment type="caution">
    <text evidence="4">The sequence shown here is derived from an EMBL/GenBank/DDBJ whole genome shotgun (WGS) entry which is preliminary data.</text>
</comment>
<evidence type="ECO:0000256" key="1">
    <source>
        <dbReference type="ARBA" id="ARBA00007430"/>
    </source>
</evidence>
<dbReference type="Pfam" id="PF13727">
    <property type="entry name" value="CoA_binding_3"/>
    <property type="match status" value="1"/>
</dbReference>
<feature type="domain" description="Polysaccharide biosynthesis protein CapD-like" evidence="3">
    <location>
        <begin position="286"/>
        <end position="568"/>
    </location>
</feature>
<reference evidence="5" key="1">
    <citation type="journal article" date="2019" name="Int. J. Syst. Evol. Microbiol.">
        <title>The Global Catalogue of Microorganisms (GCM) 10K type strain sequencing project: providing services to taxonomists for standard genome sequencing and annotation.</title>
        <authorList>
            <consortium name="The Broad Institute Genomics Platform"/>
            <consortium name="The Broad Institute Genome Sequencing Center for Infectious Disease"/>
            <person name="Wu L."/>
            <person name="Ma J."/>
        </authorList>
    </citation>
    <scope>NUCLEOTIDE SEQUENCE [LARGE SCALE GENOMIC DNA]</scope>
    <source>
        <strain evidence="5">KACC 12597</strain>
    </source>
</reference>
<dbReference type="RefSeq" id="WP_386027391.1">
    <property type="nucleotide sequence ID" value="NZ_JBHUHX010000036.1"/>
</dbReference>
<dbReference type="Gene3D" id="3.40.50.720">
    <property type="entry name" value="NAD(P)-binding Rossmann-like Domain"/>
    <property type="match status" value="2"/>
</dbReference>
<evidence type="ECO:0000313" key="4">
    <source>
        <dbReference type="EMBL" id="MFD2112805.1"/>
    </source>
</evidence>
<evidence type="ECO:0000256" key="2">
    <source>
        <dbReference type="SAM" id="Phobius"/>
    </source>
</evidence>
<dbReference type="PANTHER" id="PTHR43318">
    <property type="entry name" value="UDP-N-ACETYLGLUCOSAMINE 4,6-DEHYDRATASE"/>
    <property type="match status" value="1"/>
</dbReference>
<dbReference type="InterPro" id="IPR051203">
    <property type="entry name" value="Polysaccharide_Synthase-Rel"/>
</dbReference>
<keyword evidence="5" id="KW-1185">Reference proteome</keyword>
<dbReference type="InterPro" id="IPR036291">
    <property type="entry name" value="NAD(P)-bd_dom_sf"/>
</dbReference>
<dbReference type="Pfam" id="PF02719">
    <property type="entry name" value="Polysacc_synt_2"/>
    <property type="match status" value="1"/>
</dbReference>
<dbReference type="CDD" id="cd05237">
    <property type="entry name" value="UDP_invert_4-6DH_SDR_e"/>
    <property type="match status" value="1"/>
</dbReference>
<dbReference type="PANTHER" id="PTHR43318:SF1">
    <property type="entry name" value="POLYSACCHARIDE BIOSYNTHESIS PROTEIN EPSC-RELATED"/>
    <property type="match status" value="1"/>
</dbReference>
<keyword evidence="2" id="KW-0812">Transmembrane</keyword>